<proteinExistence type="predicted"/>
<feature type="region of interest" description="Disordered" evidence="1">
    <location>
        <begin position="88"/>
        <end position="147"/>
    </location>
</feature>
<comment type="caution">
    <text evidence="2">The sequence shown here is derived from an EMBL/GenBank/DDBJ whole genome shotgun (WGS) entry which is preliminary data.</text>
</comment>
<dbReference type="AlphaFoldDB" id="A0A2I0IDQ1"/>
<evidence type="ECO:0000256" key="1">
    <source>
        <dbReference type="SAM" id="MobiDB-lite"/>
    </source>
</evidence>
<dbReference type="Proteomes" id="UP000233551">
    <property type="component" value="Unassembled WGS sequence"/>
</dbReference>
<gene>
    <name evidence="2" type="ORF">CRG98_037476</name>
</gene>
<accession>A0A2I0IDQ1</accession>
<evidence type="ECO:0000313" key="2">
    <source>
        <dbReference type="EMBL" id="PKI42134.1"/>
    </source>
</evidence>
<protein>
    <submittedName>
        <fullName evidence="2">Uncharacterized protein</fullName>
    </submittedName>
</protein>
<feature type="compositionally biased region" description="Polar residues" evidence="1">
    <location>
        <begin position="92"/>
        <end position="101"/>
    </location>
</feature>
<dbReference type="EMBL" id="PGOL01003228">
    <property type="protein sequence ID" value="PKI42134.1"/>
    <property type="molecule type" value="Genomic_DNA"/>
</dbReference>
<evidence type="ECO:0000313" key="3">
    <source>
        <dbReference type="Proteomes" id="UP000233551"/>
    </source>
</evidence>
<name>A0A2I0IDQ1_PUNGR</name>
<reference evidence="2 3" key="1">
    <citation type="submission" date="2017-11" db="EMBL/GenBank/DDBJ databases">
        <title>De-novo sequencing of pomegranate (Punica granatum L.) genome.</title>
        <authorList>
            <person name="Akparov Z."/>
            <person name="Amiraslanov A."/>
            <person name="Hajiyeva S."/>
            <person name="Abbasov M."/>
            <person name="Kaur K."/>
            <person name="Hamwieh A."/>
            <person name="Solovyev V."/>
            <person name="Salamov A."/>
            <person name="Braich B."/>
            <person name="Kosarev P."/>
            <person name="Mahmoud A."/>
            <person name="Hajiyev E."/>
            <person name="Babayeva S."/>
            <person name="Izzatullayeva V."/>
            <person name="Mammadov A."/>
            <person name="Mammadov A."/>
            <person name="Sharifova S."/>
            <person name="Ojaghi J."/>
            <person name="Eynullazada K."/>
            <person name="Bayramov B."/>
            <person name="Abdulazimova A."/>
            <person name="Shahmuradov I."/>
        </authorList>
    </citation>
    <scope>NUCLEOTIDE SEQUENCE [LARGE SCALE GENOMIC DNA]</scope>
    <source>
        <strain evidence="3">cv. AG2017</strain>
        <tissue evidence="2">Leaf</tissue>
    </source>
</reference>
<organism evidence="2 3">
    <name type="scientific">Punica granatum</name>
    <name type="common">Pomegranate</name>
    <dbReference type="NCBI Taxonomy" id="22663"/>
    <lineage>
        <taxon>Eukaryota</taxon>
        <taxon>Viridiplantae</taxon>
        <taxon>Streptophyta</taxon>
        <taxon>Embryophyta</taxon>
        <taxon>Tracheophyta</taxon>
        <taxon>Spermatophyta</taxon>
        <taxon>Magnoliopsida</taxon>
        <taxon>eudicotyledons</taxon>
        <taxon>Gunneridae</taxon>
        <taxon>Pentapetalae</taxon>
        <taxon>rosids</taxon>
        <taxon>malvids</taxon>
        <taxon>Myrtales</taxon>
        <taxon>Lythraceae</taxon>
        <taxon>Punica</taxon>
    </lineage>
</organism>
<sequence length="301" mass="32905">MLLGVGRHFLARKNKHAFSTGLTKQNSKARRNRNERSVITIAGTKPGFFSKSLTASSTRASNQRRFLFISFSSPPLCGLTRCTNRLVPPSPTSRSLQAATSHHSESRQASHLASSSRHSTRPLTGRPTPFAPPLSHRPSSHSPRHNIPTIRGVGVLTLIALVGLKVEIREEETVTTQVESGEVSALPIWTFHARNDPNQGKEAALDPCRAKGPLSHNLGGVTKSPMAFYGSRGGLPSIQLRFPLFSHVIYEICTDSDHEDHGGPTEPKGLSVILDRASLAREDLSRSPCRESFSRIKTIED</sequence>
<keyword evidence="3" id="KW-1185">Reference proteome</keyword>